<dbReference type="HOGENOM" id="CLU_1995966_0_0_1"/>
<reference evidence="1" key="1">
    <citation type="journal article" date="2009" name="PLoS Genet.">
        <title>Sequencing, mapping, and analysis of 27,455 maize full-length cDNAs.</title>
        <authorList>
            <person name="Soderlund C."/>
            <person name="Descour A."/>
            <person name="Kudrna D."/>
            <person name="Bomhoff M."/>
            <person name="Boyd L."/>
            <person name="Currie J."/>
            <person name="Angelova A."/>
            <person name="Collura K."/>
            <person name="Wissotski M."/>
            <person name="Ashley E."/>
            <person name="Morrow D."/>
            <person name="Fernandes J."/>
            <person name="Walbot V."/>
            <person name="Yu Y."/>
        </authorList>
    </citation>
    <scope>NUCLEOTIDE SEQUENCE</scope>
    <source>
        <strain evidence="1">B73</strain>
    </source>
</reference>
<proteinExistence type="evidence at transcript level"/>
<reference evidence="1" key="2">
    <citation type="submission" date="2012-06" db="EMBL/GenBank/DDBJ databases">
        <authorList>
            <person name="Yu Y."/>
            <person name="Currie J."/>
            <person name="Lomeli R."/>
            <person name="Angelova A."/>
            <person name="Collura K."/>
            <person name="Wissotski M."/>
            <person name="Campos D."/>
            <person name="Kudrna D."/>
            <person name="Golser W."/>
            <person name="Ashely E."/>
            <person name="Descour A."/>
            <person name="Fernandes J."/>
            <person name="Soderlund C."/>
            <person name="Walbot V."/>
        </authorList>
    </citation>
    <scope>NUCLEOTIDE SEQUENCE</scope>
    <source>
        <strain evidence="1">B73</strain>
    </source>
</reference>
<dbReference type="KEGG" id="zma:100381966"/>
<dbReference type="AlphaFoldDB" id="C0P395"/>
<dbReference type="GeneID" id="100381966"/>
<dbReference type="EMBL" id="BT062764">
    <property type="protein sequence ID" value="ACN27461.1"/>
    <property type="molecule type" value="mRNA"/>
</dbReference>
<accession>C0P395</accession>
<sequence length="125" mass="13913">MTSRSVLKSFTTLSLNLRDIVPSGLMYYTISYSVKAPAKSSMPVHSKKIMPEMQIFRYIEAASLGGAVCYILHGFHPHRPTNEGRYHAWTSALESACVDNLEAAALQVATNAALMTTYTLRRIWS</sequence>
<evidence type="ECO:0000313" key="1">
    <source>
        <dbReference type="EMBL" id="ACN27461.1"/>
    </source>
</evidence>
<name>C0P395_MAIZE</name>
<protein>
    <submittedName>
        <fullName evidence="1">Uncharacterized protein</fullName>
    </submittedName>
</protein>
<dbReference type="RefSeq" id="NP_001168210.1">
    <property type="nucleotide sequence ID" value="NM_001174739.1"/>
</dbReference>
<organism evidence="1">
    <name type="scientific">Zea mays</name>
    <name type="common">Maize</name>
    <dbReference type="NCBI Taxonomy" id="4577"/>
    <lineage>
        <taxon>Eukaryota</taxon>
        <taxon>Viridiplantae</taxon>
        <taxon>Streptophyta</taxon>
        <taxon>Embryophyta</taxon>
        <taxon>Tracheophyta</taxon>
        <taxon>Spermatophyta</taxon>
        <taxon>Magnoliopsida</taxon>
        <taxon>Liliopsida</taxon>
        <taxon>Poales</taxon>
        <taxon>Poaceae</taxon>
        <taxon>PACMAD clade</taxon>
        <taxon>Panicoideae</taxon>
        <taxon>Andropogonodae</taxon>
        <taxon>Andropogoneae</taxon>
        <taxon>Tripsacinae</taxon>
        <taxon>Zea</taxon>
    </lineage>
</organism>